<evidence type="ECO:0008006" key="3">
    <source>
        <dbReference type="Google" id="ProtNLM"/>
    </source>
</evidence>
<protein>
    <recommendedName>
        <fullName evidence="3">DUF2971 domain-containing protein</fullName>
    </recommendedName>
</protein>
<dbReference type="Proteomes" id="UP000518887">
    <property type="component" value="Unassembled WGS sequence"/>
</dbReference>
<dbReference type="Pfam" id="PF11185">
    <property type="entry name" value="DUF2971"/>
    <property type="match status" value="1"/>
</dbReference>
<reference evidence="1 2" key="1">
    <citation type="submission" date="2020-08" db="EMBL/GenBank/DDBJ databases">
        <title>Genomic Encyclopedia of Type Strains, Phase IV (KMG-IV): sequencing the most valuable type-strain genomes for metagenomic binning, comparative biology and taxonomic classification.</title>
        <authorList>
            <person name="Goeker M."/>
        </authorList>
    </citation>
    <scope>NUCLEOTIDE SEQUENCE [LARGE SCALE GENOMIC DNA]</scope>
    <source>
        <strain evidence="1 2">DSM 103462</strain>
    </source>
</reference>
<evidence type="ECO:0000313" key="2">
    <source>
        <dbReference type="Proteomes" id="UP000518887"/>
    </source>
</evidence>
<dbReference type="AlphaFoldDB" id="A0A7W8GAN4"/>
<accession>A0A7W8GAN4</accession>
<keyword evidence="2" id="KW-1185">Reference proteome</keyword>
<evidence type="ECO:0000313" key="1">
    <source>
        <dbReference type="EMBL" id="MBB5226957.1"/>
    </source>
</evidence>
<dbReference type="InterPro" id="IPR021352">
    <property type="entry name" value="DUF2971"/>
</dbReference>
<proteinExistence type="predicted"/>
<sequence length="268" mass="30988">MVSLYHYTDFNAMRGIITNGEIWLWNLRRMNDSQEMNYFIKELKAAVKKTLEPEQYAKLECLFIENLKDFNKLSSYASCFSEYSDDAAQWARYAKNGMGVCIAFNKELLEKIGLAGHAPLCKVNYSENCDGLEIVSEIARLARSDCKNDAPECREVFNRLVTSSPLFKHPSFISEKEYRLVSLPYNVSEYLGEPHFFVEETNIKKYYILKLREVCESLSIPYHELFTQICIGPQARVTKDVLADYFASTGMSELCDKIKLSECPLRRF</sequence>
<comment type="caution">
    <text evidence="1">The sequence shown here is derived from an EMBL/GenBank/DDBJ whole genome shotgun (WGS) entry which is preliminary data.</text>
</comment>
<name>A0A7W8GAN4_9SPIR</name>
<gene>
    <name evidence="1" type="ORF">HNP76_002345</name>
</gene>
<organism evidence="1 2">
    <name type="scientific">Treponema ruminis</name>
    <dbReference type="NCBI Taxonomy" id="744515"/>
    <lineage>
        <taxon>Bacteria</taxon>
        <taxon>Pseudomonadati</taxon>
        <taxon>Spirochaetota</taxon>
        <taxon>Spirochaetia</taxon>
        <taxon>Spirochaetales</taxon>
        <taxon>Treponemataceae</taxon>
        <taxon>Treponema</taxon>
    </lineage>
</organism>
<dbReference type="RefSeq" id="WP_184660716.1">
    <property type="nucleotide sequence ID" value="NZ_CP031518.1"/>
</dbReference>
<dbReference type="EMBL" id="JACHFQ010000007">
    <property type="protein sequence ID" value="MBB5226957.1"/>
    <property type="molecule type" value="Genomic_DNA"/>
</dbReference>